<gene>
    <name evidence="3" type="ORF">TorRG33x02_325250</name>
</gene>
<feature type="signal peptide" evidence="1">
    <location>
        <begin position="1"/>
        <end position="24"/>
    </location>
</feature>
<dbReference type="Pfam" id="PF03181">
    <property type="entry name" value="BURP"/>
    <property type="match status" value="1"/>
</dbReference>
<dbReference type="STRING" id="63057.A0A2P5BD94"/>
<organism evidence="3 4">
    <name type="scientific">Trema orientale</name>
    <name type="common">Charcoal tree</name>
    <name type="synonym">Celtis orientalis</name>
    <dbReference type="NCBI Taxonomy" id="63057"/>
    <lineage>
        <taxon>Eukaryota</taxon>
        <taxon>Viridiplantae</taxon>
        <taxon>Streptophyta</taxon>
        <taxon>Embryophyta</taxon>
        <taxon>Tracheophyta</taxon>
        <taxon>Spermatophyta</taxon>
        <taxon>Magnoliopsida</taxon>
        <taxon>eudicotyledons</taxon>
        <taxon>Gunneridae</taxon>
        <taxon>Pentapetalae</taxon>
        <taxon>rosids</taxon>
        <taxon>fabids</taxon>
        <taxon>Rosales</taxon>
        <taxon>Cannabaceae</taxon>
        <taxon>Trema</taxon>
    </lineage>
</organism>
<dbReference type="Proteomes" id="UP000237000">
    <property type="component" value="Unassembled WGS sequence"/>
</dbReference>
<evidence type="ECO:0000313" key="3">
    <source>
        <dbReference type="EMBL" id="PON46726.1"/>
    </source>
</evidence>
<dbReference type="AlphaFoldDB" id="A0A2P5BD94"/>
<dbReference type="InterPro" id="IPR044816">
    <property type="entry name" value="BURP"/>
</dbReference>
<dbReference type="InParanoid" id="A0A2P5BD94"/>
<evidence type="ECO:0000259" key="2">
    <source>
        <dbReference type="PROSITE" id="PS51277"/>
    </source>
</evidence>
<dbReference type="OrthoDB" id="1909293at2759"/>
<evidence type="ECO:0000256" key="1">
    <source>
        <dbReference type="SAM" id="SignalP"/>
    </source>
</evidence>
<accession>A0A2P5BD94</accession>
<keyword evidence="4" id="KW-1185">Reference proteome</keyword>
<dbReference type="PROSITE" id="PS51277">
    <property type="entry name" value="BURP"/>
    <property type="match status" value="1"/>
</dbReference>
<reference evidence="4" key="1">
    <citation type="submission" date="2016-06" db="EMBL/GenBank/DDBJ databases">
        <title>Parallel loss of symbiosis genes in relatives of nitrogen-fixing non-legume Parasponia.</title>
        <authorList>
            <person name="Van Velzen R."/>
            <person name="Holmer R."/>
            <person name="Bu F."/>
            <person name="Rutten L."/>
            <person name="Van Zeijl A."/>
            <person name="Liu W."/>
            <person name="Santuari L."/>
            <person name="Cao Q."/>
            <person name="Sharma T."/>
            <person name="Shen D."/>
            <person name="Roswanjaya Y."/>
            <person name="Wardhani T."/>
            <person name="Kalhor M.S."/>
            <person name="Jansen J."/>
            <person name="Van den Hoogen J."/>
            <person name="Gungor B."/>
            <person name="Hartog M."/>
            <person name="Hontelez J."/>
            <person name="Verver J."/>
            <person name="Yang W.-C."/>
            <person name="Schijlen E."/>
            <person name="Repin R."/>
            <person name="Schilthuizen M."/>
            <person name="Schranz E."/>
            <person name="Heidstra R."/>
            <person name="Miyata K."/>
            <person name="Fedorova E."/>
            <person name="Kohlen W."/>
            <person name="Bisseling T."/>
            <person name="Smit S."/>
            <person name="Geurts R."/>
        </authorList>
    </citation>
    <scope>NUCLEOTIDE SEQUENCE [LARGE SCALE GENOMIC DNA]</scope>
    <source>
        <strain evidence="4">cv. RG33-2</strain>
    </source>
</reference>
<dbReference type="EMBL" id="JXTC01000549">
    <property type="protein sequence ID" value="PON46726.1"/>
    <property type="molecule type" value="Genomic_DNA"/>
</dbReference>
<proteinExistence type="predicted"/>
<feature type="domain" description="BURP" evidence="2">
    <location>
        <begin position="75"/>
        <end position="295"/>
    </location>
</feature>
<dbReference type="PANTHER" id="PTHR31236">
    <property type="entry name" value="BURP DOMAIN PROTEIN USPL1-LIKE"/>
    <property type="match status" value="1"/>
</dbReference>
<protein>
    <submittedName>
        <fullName evidence="3">BURP domain containing protein</fullName>
    </submittedName>
</protein>
<name>A0A2P5BD94_TREOI</name>
<dbReference type="InterPro" id="IPR004873">
    <property type="entry name" value="BURP_dom"/>
</dbReference>
<comment type="caution">
    <text evidence="3">The sequence shown here is derived from an EMBL/GenBank/DDBJ whole genome shotgun (WGS) entry which is preliminary data.</text>
</comment>
<sequence>MDFRVNSWCLLLFVLLVLLITARSSEPRQLVDDEKLHSRQDNIGSTYRLHNHMHIAHYNDPSSDIDPSILQSSVVFNLKDMKIGKKLVIYFPKKDSSTPYFLPRDQADSIPFSLKQLPYILNLFSYAHGSPQARAVEETLRSCESVRDNEETKVCTTSLESMLDFASRVFGISDDDDDHPTLLTTTFLTDQKSSFQNFTVLETPKEILTPKMIGCHLQSYPYTVFYCHTQKGGNKVYKISLAGDNGDKVDAVAVCHLDTSEWNPNQVAFHALGVKLGDPVCHFFPPHGNLVWVHAPTASSS</sequence>
<dbReference type="PANTHER" id="PTHR31236:SF32">
    <property type="entry name" value="BURP DOMAIN PROTEIN USPL1-LIKE"/>
    <property type="match status" value="1"/>
</dbReference>
<keyword evidence="1" id="KW-0732">Signal</keyword>
<dbReference type="SMART" id="SM01045">
    <property type="entry name" value="BURP"/>
    <property type="match status" value="1"/>
</dbReference>
<evidence type="ECO:0000313" key="4">
    <source>
        <dbReference type="Proteomes" id="UP000237000"/>
    </source>
</evidence>
<feature type="chain" id="PRO_5015113019" evidence="1">
    <location>
        <begin position="25"/>
        <end position="301"/>
    </location>
</feature>